<dbReference type="RefSeq" id="WP_205741061.1">
    <property type="nucleotide sequence ID" value="NZ_PYGE01000025.1"/>
</dbReference>
<sequence length="226" mass="23295">MRDPSLEQAEAALADVSDRLDVRRFEESSLPALPALRPVLPGLRRGQVVTVDGVGALALALMAGPSQAGSWCAVVGVPDLGVPAASGMGCDPERMLLIDEPGERWVDVVAALLGAVDVVLVCPPARAPSPVVRRLSALARTSGSCLVVAGAWEGAMARLRVESSLWTGVGQGHGHLRGRRVRVVAEGRGAGGRSRSAWLWLPGPDGSVRPADLVAVDGERTAAGAA</sequence>
<gene>
    <name evidence="1" type="ORF">CLV30_1255</name>
</gene>
<dbReference type="Gene3D" id="3.40.50.300">
    <property type="entry name" value="P-loop containing nucleotide triphosphate hydrolases"/>
    <property type="match status" value="1"/>
</dbReference>
<organism evidence="1 2">
    <name type="scientific">Haloactinopolyspora alba</name>
    <dbReference type="NCBI Taxonomy" id="648780"/>
    <lineage>
        <taxon>Bacteria</taxon>
        <taxon>Bacillati</taxon>
        <taxon>Actinomycetota</taxon>
        <taxon>Actinomycetes</taxon>
        <taxon>Jiangellales</taxon>
        <taxon>Jiangellaceae</taxon>
        <taxon>Haloactinopolyspora</taxon>
    </lineage>
</organism>
<reference evidence="1 2" key="1">
    <citation type="submission" date="2018-03" db="EMBL/GenBank/DDBJ databases">
        <title>Genomic Encyclopedia of Archaeal and Bacterial Type Strains, Phase II (KMG-II): from individual species to whole genera.</title>
        <authorList>
            <person name="Goeker M."/>
        </authorList>
    </citation>
    <scope>NUCLEOTIDE SEQUENCE [LARGE SCALE GENOMIC DNA]</scope>
    <source>
        <strain evidence="1 2">DSM 45211</strain>
    </source>
</reference>
<accession>A0A2P8DHD0</accession>
<dbReference type="Proteomes" id="UP000243528">
    <property type="component" value="Unassembled WGS sequence"/>
</dbReference>
<evidence type="ECO:0000313" key="1">
    <source>
        <dbReference type="EMBL" id="PSK96625.1"/>
    </source>
</evidence>
<comment type="caution">
    <text evidence="1">The sequence shown here is derived from an EMBL/GenBank/DDBJ whole genome shotgun (WGS) entry which is preliminary data.</text>
</comment>
<proteinExistence type="predicted"/>
<dbReference type="EMBL" id="PYGE01000025">
    <property type="protein sequence ID" value="PSK96625.1"/>
    <property type="molecule type" value="Genomic_DNA"/>
</dbReference>
<dbReference type="InterPro" id="IPR027417">
    <property type="entry name" value="P-loop_NTPase"/>
</dbReference>
<keyword evidence="2" id="KW-1185">Reference proteome</keyword>
<protein>
    <recommendedName>
        <fullName evidence="3">Protein RecA</fullName>
    </recommendedName>
</protein>
<evidence type="ECO:0008006" key="3">
    <source>
        <dbReference type="Google" id="ProtNLM"/>
    </source>
</evidence>
<dbReference type="AlphaFoldDB" id="A0A2P8DHD0"/>
<evidence type="ECO:0000313" key="2">
    <source>
        <dbReference type="Proteomes" id="UP000243528"/>
    </source>
</evidence>
<name>A0A2P8DHD0_9ACTN</name>